<proteinExistence type="predicted"/>
<evidence type="ECO:0000313" key="5">
    <source>
        <dbReference type="Proteomes" id="UP001159364"/>
    </source>
</evidence>
<dbReference type="InterPro" id="IPR017942">
    <property type="entry name" value="Lipid-bd_serum_glycop_N"/>
</dbReference>
<dbReference type="Proteomes" id="UP001159364">
    <property type="component" value="Linkage Group LG12"/>
</dbReference>
<keyword evidence="1" id="KW-0325">Glycoprotein</keyword>
<sequence>MAPILLLFFLSSLLIPSGTESLQPRPYLIQLQQIQHQQQKQQAFTSIFISQNGIDFLKNYLVGKAISSIVPLKLPIIERTAKIPFLGSVRMVLSNITIDNINVPSSFVKLGDTGVAVISSGTTCNLTMNWFYDYSTWVLPVDISDSGHASVQVEGMELGLTVGLQNQEGSLKLSLMDCGCYVRDIFINLEGGTSWLYQGMIDAFEDQIRSTVENTITKKLGEGILKLDSFMQALPKEIPVDDYASINVTFVNDPFLSNYSIAFDINGLFAARKKDPISIYYHQSLQPPISCIDSSKMLGISLDQAVFESASSLYYDANFMQWVVDKIPDQSLLNTAGWRFIIPQLYKKYPNNDMNLNVSLSSPPVIKILEHGIDATVYANLILDVLQEDQVIPVACISLVIGVSGSIKISGNKFGGNVQLNDFSLSLEWSKIGRLRLYLIQPVLWTIIQTVFLPYVNAHLGQGFPLPIVHGFTLQNAESVFSSSKITICGDVEVTA</sequence>
<dbReference type="SMART" id="SM00329">
    <property type="entry name" value="BPI2"/>
    <property type="match status" value="1"/>
</dbReference>
<dbReference type="Pfam" id="PF01273">
    <property type="entry name" value="LBP_BPI_CETP"/>
    <property type="match status" value="1"/>
</dbReference>
<reference evidence="4 5" key="1">
    <citation type="submission" date="2021-09" db="EMBL/GenBank/DDBJ databases">
        <title>Genomic insights and catalytic innovation underlie evolution of tropane alkaloids biosynthesis.</title>
        <authorList>
            <person name="Wang Y.-J."/>
            <person name="Tian T."/>
            <person name="Huang J.-P."/>
            <person name="Huang S.-X."/>
        </authorList>
    </citation>
    <scope>NUCLEOTIDE SEQUENCE [LARGE SCALE GENOMIC DNA]</scope>
    <source>
        <strain evidence="4">KIB-2018</strain>
        <tissue evidence="4">Leaf</tissue>
    </source>
</reference>
<name>A0AAV8SBA0_9ROSI</name>
<accession>A0AAV8SBA0</accession>
<dbReference type="InterPro" id="IPR030675">
    <property type="entry name" value="BPI/LBP"/>
</dbReference>
<dbReference type="InterPro" id="IPR017943">
    <property type="entry name" value="Bactericidal_perm-incr_a/b_dom"/>
</dbReference>
<comment type="caution">
    <text evidence="4">The sequence shown here is derived from an EMBL/GenBank/DDBJ whole genome shotgun (WGS) entry which is preliminary data.</text>
</comment>
<dbReference type="InterPro" id="IPR045897">
    <property type="entry name" value="BPI/LBP_pln"/>
</dbReference>
<dbReference type="Pfam" id="PF02886">
    <property type="entry name" value="LBP_BPI_CETP_C"/>
    <property type="match status" value="1"/>
</dbReference>
<evidence type="ECO:0000313" key="4">
    <source>
        <dbReference type="EMBL" id="KAJ8749324.1"/>
    </source>
</evidence>
<dbReference type="InterPro" id="IPR001124">
    <property type="entry name" value="Lipid-bd_serum_glycop_C"/>
</dbReference>
<gene>
    <name evidence="4" type="ORF">K2173_018808</name>
</gene>
<organism evidence="4 5">
    <name type="scientific">Erythroxylum novogranatense</name>
    <dbReference type="NCBI Taxonomy" id="1862640"/>
    <lineage>
        <taxon>Eukaryota</taxon>
        <taxon>Viridiplantae</taxon>
        <taxon>Streptophyta</taxon>
        <taxon>Embryophyta</taxon>
        <taxon>Tracheophyta</taxon>
        <taxon>Spermatophyta</taxon>
        <taxon>Magnoliopsida</taxon>
        <taxon>eudicotyledons</taxon>
        <taxon>Gunneridae</taxon>
        <taxon>Pentapetalae</taxon>
        <taxon>rosids</taxon>
        <taxon>fabids</taxon>
        <taxon>Malpighiales</taxon>
        <taxon>Erythroxylaceae</taxon>
        <taxon>Erythroxylum</taxon>
    </lineage>
</organism>
<dbReference type="PANTHER" id="PTHR46801:SF6">
    <property type="entry name" value="LIPID-BINDING SERUM GLYCOPROTEIN C-TERMINAL DOMAIN-CONTAINING PROTEIN"/>
    <property type="match status" value="1"/>
</dbReference>
<dbReference type="EMBL" id="JAIWQS010000012">
    <property type="protein sequence ID" value="KAJ8749324.1"/>
    <property type="molecule type" value="Genomic_DNA"/>
</dbReference>
<dbReference type="CDD" id="cd00025">
    <property type="entry name" value="BPI1"/>
    <property type="match status" value="1"/>
</dbReference>
<dbReference type="Gene3D" id="3.15.20.10">
    <property type="entry name" value="Bactericidal permeability-increasing protein, domain 2"/>
    <property type="match status" value="1"/>
</dbReference>
<dbReference type="PANTHER" id="PTHR46801">
    <property type="entry name" value="OS06G0309200 PROTEIN"/>
    <property type="match status" value="1"/>
</dbReference>
<dbReference type="PIRSF" id="PIRSF002417">
    <property type="entry name" value="Lipid_binding_protein"/>
    <property type="match status" value="1"/>
</dbReference>
<feature type="chain" id="PRO_5043787595" description="Lipid-binding serum glycoprotein C-terminal domain-containing protein" evidence="2">
    <location>
        <begin position="22"/>
        <end position="496"/>
    </location>
</feature>
<evidence type="ECO:0000259" key="3">
    <source>
        <dbReference type="SMART" id="SM00329"/>
    </source>
</evidence>
<evidence type="ECO:0000256" key="2">
    <source>
        <dbReference type="SAM" id="SignalP"/>
    </source>
</evidence>
<feature type="signal peptide" evidence="2">
    <location>
        <begin position="1"/>
        <end position="21"/>
    </location>
</feature>
<dbReference type="Gene3D" id="3.15.10.10">
    <property type="entry name" value="Bactericidal permeability-increasing protein, domain 1"/>
    <property type="match status" value="1"/>
</dbReference>
<dbReference type="GO" id="GO:0008289">
    <property type="term" value="F:lipid binding"/>
    <property type="evidence" value="ECO:0007669"/>
    <property type="project" value="InterPro"/>
</dbReference>
<keyword evidence="2" id="KW-0732">Signal</keyword>
<dbReference type="AlphaFoldDB" id="A0AAV8SBA0"/>
<dbReference type="GO" id="GO:0005615">
    <property type="term" value="C:extracellular space"/>
    <property type="evidence" value="ECO:0007669"/>
    <property type="project" value="InterPro"/>
</dbReference>
<keyword evidence="5" id="KW-1185">Reference proteome</keyword>
<dbReference type="SUPFAM" id="SSF55394">
    <property type="entry name" value="Bactericidal permeability-increasing protein, BPI"/>
    <property type="match status" value="2"/>
</dbReference>
<dbReference type="CDD" id="cd00026">
    <property type="entry name" value="BPI2"/>
    <property type="match status" value="1"/>
</dbReference>
<feature type="domain" description="Lipid-binding serum glycoprotein C-terminal" evidence="3">
    <location>
        <begin position="292"/>
        <end position="490"/>
    </location>
</feature>
<protein>
    <recommendedName>
        <fullName evidence="3">Lipid-binding serum glycoprotein C-terminal domain-containing protein</fullName>
    </recommendedName>
</protein>
<evidence type="ECO:0000256" key="1">
    <source>
        <dbReference type="ARBA" id="ARBA00023180"/>
    </source>
</evidence>